<dbReference type="Pfam" id="PF00023">
    <property type="entry name" value="Ank"/>
    <property type="match status" value="1"/>
</dbReference>
<evidence type="ECO:0000313" key="5">
    <source>
        <dbReference type="Proteomes" id="UP000654913"/>
    </source>
</evidence>
<gene>
    <name evidence="4" type="ORF">APUU_80763A</name>
</gene>
<keyword evidence="5" id="KW-1185">Reference proteome</keyword>
<dbReference type="SMART" id="SM00248">
    <property type="entry name" value="ANK"/>
    <property type="match status" value="13"/>
</dbReference>
<dbReference type="InterPro" id="IPR036770">
    <property type="entry name" value="Ankyrin_rpt-contain_sf"/>
</dbReference>
<feature type="repeat" description="ANK" evidence="3">
    <location>
        <begin position="213"/>
        <end position="246"/>
    </location>
</feature>
<dbReference type="GeneID" id="64980457"/>
<proteinExistence type="predicted"/>
<dbReference type="PANTHER" id="PTHR24198">
    <property type="entry name" value="ANKYRIN REPEAT AND PROTEIN KINASE DOMAIN-CONTAINING PROTEIN"/>
    <property type="match status" value="1"/>
</dbReference>
<dbReference type="PROSITE" id="PS50088">
    <property type="entry name" value="ANK_REPEAT"/>
    <property type="match status" value="4"/>
</dbReference>
<dbReference type="PROSITE" id="PS50297">
    <property type="entry name" value="ANK_REP_REGION"/>
    <property type="match status" value="4"/>
</dbReference>
<feature type="repeat" description="ANK" evidence="3">
    <location>
        <begin position="647"/>
        <end position="679"/>
    </location>
</feature>
<reference evidence="4" key="2">
    <citation type="submission" date="2021-02" db="EMBL/GenBank/DDBJ databases">
        <title>Aspergillus puulaauensis MK2 genome sequence.</title>
        <authorList>
            <person name="Futagami T."/>
            <person name="Mori K."/>
            <person name="Kadooka C."/>
            <person name="Tanaka T."/>
        </authorList>
    </citation>
    <scope>NUCLEOTIDE SEQUENCE</scope>
    <source>
        <strain evidence="4">MK2</strain>
    </source>
</reference>
<sequence length="830" mass="91548">MQLIWLDMPKTLDYCGISFVDLQKYKKLVSSSQAGDISAVRTLLQAGVSPNPPGTSLVQMFPWFSPLQAASRGNHREVITLLREFGAKLPKHDSNAEMEATDVLRLLCTGDTDGETVSLLARHARNAGIEWDGKRLAHQACTLGLDLSRISNLISSNLWSDELAPYTSPQYTPIVSLISGPLDRGRNPSPEDYKVLRFMLSDEERRNNPCNFEGHYPIHQAVSNGGVETVRILLQEFGADPNCFTNTRVTPLRLAVDRLLRIESKAGGEDSFAILKLLLDSGASPRDNADTFTYAVLLDSPAVRILFDTWVARFGLRHDSELLLTAAAALGDVPMIQRLLLLCDAQPSLFRFHSKAPALDKATKFNHYEAAKVLLPHITPDALQSTYNRSYSLTSALHRAIEHSNEAIVQLLLSCYRTGELLHCSGLICTAILYQPPSIVSMILDLVPGPISSYYAQYILDFAAAARNYEVLLLLIDHIESHEIVSDPTPDTVAILGDWGPRQRLANPLVTAVENSHRSVVQAVIKHWPGYVNEKTAGGIWPLLMAVWSGRRDIVRVLLAAGADPKACYTPPTDPALPSGSSLMWEAAFKGHTHIMEQLVASGCDVDARHPGLDDWTLLSWASCRGPASLVRALLEHKANVHERDSKGRTALSFAAIHGRADIVRILIQAGACVNAVDNQGRTPLILALKHGIDLPRRSLFHGCEPRPAEVEKKVEDKVHAARVLLDSGADMSMMCQGQGHHGARRCHCLAEIRHLPLLQFYFDHGLTIVDEVDDRGRTLMHYAVESGNHAMVRFLVSAGFDIFKADGEGNTPLYFASDDEMVGILYWKR</sequence>
<dbReference type="Pfam" id="PF12796">
    <property type="entry name" value="Ank_2"/>
    <property type="match status" value="4"/>
</dbReference>
<dbReference type="AlphaFoldDB" id="A0A7R8AV27"/>
<dbReference type="RefSeq" id="XP_041562646.1">
    <property type="nucleotide sequence ID" value="XM_041697080.1"/>
</dbReference>
<evidence type="ECO:0000256" key="1">
    <source>
        <dbReference type="ARBA" id="ARBA00022737"/>
    </source>
</evidence>
<dbReference type="GO" id="GO:0005737">
    <property type="term" value="C:cytoplasm"/>
    <property type="evidence" value="ECO:0007669"/>
    <property type="project" value="TreeGrafter"/>
</dbReference>
<reference evidence="4" key="1">
    <citation type="submission" date="2021-01" db="EMBL/GenBank/DDBJ databases">
        <authorList>
            <consortium name="Aspergillus puulaauensis MK2 genome sequencing consortium"/>
            <person name="Kazuki M."/>
            <person name="Futagami T."/>
        </authorList>
    </citation>
    <scope>NUCLEOTIDE SEQUENCE</scope>
    <source>
        <strain evidence="4">MK2</strain>
    </source>
</reference>
<evidence type="ECO:0000256" key="2">
    <source>
        <dbReference type="ARBA" id="ARBA00023043"/>
    </source>
</evidence>
<keyword evidence="1" id="KW-0677">Repeat</keyword>
<dbReference type="InterPro" id="IPR002110">
    <property type="entry name" value="Ankyrin_rpt"/>
</dbReference>
<evidence type="ECO:0000313" key="4">
    <source>
        <dbReference type="EMBL" id="BCS30460.1"/>
    </source>
</evidence>
<organism evidence="4 5">
    <name type="scientific">Aspergillus puulaauensis</name>
    <dbReference type="NCBI Taxonomy" id="1220207"/>
    <lineage>
        <taxon>Eukaryota</taxon>
        <taxon>Fungi</taxon>
        <taxon>Dikarya</taxon>
        <taxon>Ascomycota</taxon>
        <taxon>Pezizomycotina</taxon>
        <taxon>Eurotiomycetes</taxon>
        <taxon>Eurotiomycetidae</taxon>
        <taxon>Eurotiales</taxon>
        <taxon>Aspergillaceae</taxon>
        <taxon>Aspergillus</taxon>
    </lineage>
</organism>
<feature type="repeat" description="ANK" evidence="3">
    <location>
        <begin position="776"/>
        <end position="808"/>
    </location>
</feature>
<accession>A0A7R8AV27</accession>
<dbReference type="PANTHER" id="PTHR24198:SF165">
    <property type="entry name" value="ANKYRIN REPEAT-CONTAINING PROTEIN-RELATED"/>
    <property type="match status" value="1"/>
</dbReference>
<dbReference type="Gene3D" id="1.25.40.20">
    <property type="entry name" value="Ankyrin repeat-containing domain"/>
    <property type="match status" value="6"/>
</dbReference>
<evidence type="ECO:0000256" key="3">
    <source>
        <dbReference type="PROSITE-ProRule" id="PRU00023"/>
    </source>
</evidence>
<dbReference type="SUPFAM" id="SSF48403">
    <property type="entry name" value="Ankyrin repeat"/>
    <property type="match status" value="3"/>
</dbReference>
<dbReference type="Proteomes" id="UP000654913">
    <property type="component" value="Chromosome 8"/>
</dbReference>
<dbReference type="EMBL" id="AP024450">
    <property type="protein sequence ID" value="BCS30460.1"/>
    <property type="molecule type" value="Genomic_DNA"/>
</dbReference>
<dbReference type="KEGG" id="apuu:APUU_80763A"/>
<dbReference type="OrthoDB" id="4464097at2759"/>
<keyword evidence="2 3" id="KW-0040">ANK repeat</keyword>
<evidence type="ECO:0008006" key="6">
    <source>
        <dbReference type="Google" id="ProtNLM"/>
    </source>
</evidence>
<name>A0A7R8AV27_9EURO</name>
<protein>
    <recommendedName>
        <fullName evidence="6">Ankyrin repeat-containing domain protein</fullName>
    </recommendedName>
</protein>
<feature type="repeat" description="ANK" evidence="3">
    <location>
        <begin position="538"/>
        <end position="570"/>
    </location>
</feature>